<dbReference type="EMBL" id="CP053435">
    <property type="protein sequence ID" value="QJW90545.1"/>
    <property type="molecule type" value="Genomic_DNA"/>
</dbReference>
<protein>
    <submittedName>
        <fullName evidence="1">DUF4188 domain-containing protein</fullName>
    </submittedName>
</protein>
<reference evidence="1 2" key="1">
    <citation type="submission" date="2020-05" db="EMBL/GenBank/DDBJ databases">
        <title>Genome sequencing of Spirosoma sp. TS118.</title>
        <authorList>
            <person name="Lee J.-H."/>
            <person name="Jeong S."/>
            <person name="Zhao L."/>
            <person name="Jung J.-H."/>
            <person name="Kim M.-K."/>
            <person name="Lim S."/>
        </authorList>
    </citation>
    <scope>NUCLEOTIDE SEQUENCE [LARGE SCALE GENOMIC DNA]</scope>
    <source>
        <strain evidence="1 2">TS118</strain>
    </source>
</reference>
<dbReference type="InterPro" id="IPR025444">
    <property type="entry name" value="Monooxy_af470"/>
</dbReference>
<keyword evidence="2" id="KW-1185">Reference proteome</keyword>
<dbReference type="KEGG" id="stae:HNV11_14735"/>
<gene>
    <name evidence="1" type="ORF">HNV11_14735</name>
</gene>
<evidence type="ECO:0000313" key="2">
    <source>
        <dbReference type="Proteomes" id="UP000502756"/>
    </source>
</evidence>
<name>A0A6M5Y977_9BACT</name>
<organism evidence="1 2">
    <name type="scientific">Spirosoma taeanense</name>
    <dbReference type="NCBI Taxonomy" id="2735870"/>
    <lineage>
        <taxon>Bacteria</taxon>
        <taxon>Pseudomonadati</taxon>
        <taxon>Bacteroidota</taxon>
        <taxon>Cytophagia</taxon>
        <taxon>Cytophagales</taxon>
        <taxon>Cytophagaceae</taxon>
        <taxon>Spirosoma</taxon>
    </lineage>
</organism>
<sequence>MKPVQLAADLDSYPNLVVIYLGMTHDSFKGLRTMFKIGPQIQKAVDAKPEGLLRHEQLFFGFAPLHLGMRQYWRDFESMENWTRALPHQGWWKDFMKDPQGTRFWHEAYCMKGGMEGVYLNIDNVGFLQFAPKVEKAGRMFSSRDRLNLKSDTPMPTPVYTEADLKKL</sequence>
<proteinExistence type="predicted"/>
<accession>A0A6M5Y977</accession>
<evidence type="ECO:0000313" key="1">
    <source>
        <dbReference type="EMBL" id="QJW90545.1"/>
    </source>
</evidence>
<dbReference type="Pfam" id="PF13826">
    <property type="entry name" value="Monooxy_af470-like"/>
    <property type="match status" value="1"/>
</dbReference>
<dbReference type="Proteomes" id="UP000502756">
    <property type="component" value="Chromosome"/>
</dbReference>
<dbReference type="RefSeq" id="WP_171740389.1">
    <property type="nucleotide sequence ID" value="NZ_CP053435.1"/>
</dbReference>
<dbReference type="AlphaFoldDB" id="A0A6M5Y977"/>